<evidence type="ECO:0000256" key="2">
    <source>
        <dbReference type="SAM" id="SignalP"/>
    </source>
</evidence>
<evidence type="ECO:0008006" key="4">
    <source>
        <dbReference type="Google" id="ProtNLM"/>
    </source>
</evidence>
<organism evidence="3">
    <name type="scientific">Alexandrium monilatum</name>
    <dbReference type="NCBI Taxonomy" id="311494"/>
    <lineage>
        <taxon>Eukaryota</taxon>
        <taxon>Sar</taxon>
        <taxon>Alveolata</taxon>
        <taxon>Dinophyceae</taxon>
        <taxon>Gonyaulacales</taxon>
        <taxon>Pyrocystaceae</taxon>
        <taxon>Alexandrium</taxon>
    </lineage>
</organism>
<dbReference type="EMBL" id="HBNR01038446">
    <property type="protein sequence ID" value="CAE4595807.1"/>
    <property type="molecule type" value="Transcribed_RNA"/>
</dbReference>
<sequence length="536" mass="56550">MASVLFSALTLSGLPQVSAVPSALFPRGEPPPPPPGRCEGKPVGVYSEALEQCLTQEISSQKVFTVAQCNGSELRSVSYVNASGCKGGPGVQQYVQSFDVNKCIHMPGTRGTSTRISCDGTSATFASWSLAPAPPSDVSCDGASAGADSLQVSCRVDAREIDEVSFEVASPSGRPFLTVTGPVGAGGEAKTSIPGLRSNTQYRVTARAHRRGEQEGNPDAWSRLSSQSALCSTAKGGLQQRPQGGRPEGRLRRPKTRWIETYRLVNSYGPADELLPDFLDQHNGADLPGIMGLVTLGGSAPGLPLTRYCVEVLDVQVPDVITASVDGRPQTAPFADYASCNQGACRCMHQVDRSISHLPARQILELCAGHPPADKINNTCRCPESSVSRSSRYVGRSPIPLPFYTLSSLAASSFVLPPSYPPSYRPEPVGSFYSFPVGGRCPLGAGVGDRSCTWQRSPVAHTVHTDDLVQMGLNVSSSTARMQTNKTTGETISIEVDYDATVGNLRIVERAFAALRPPPCGEPAAAAAGETAAIVV</sequence>
<evidence type="ECO:0000313" key="3">
    <source>
        <dbReference type="EMBL" id="CAE4595807.1"/>
    </source>
</evidence>
<dbReference type="AlphaFoldDB" id="A0A7S4QW38"/>
<evidence type="ECO:0000256" key="1">
    <source>
        <dbReference type="SAM" id="MobiDB-lite"/>
    </source>
</evidence>
<reference evidence="3" key="1">
    <citation type="submission" date="2021-01" db="EMBL/GenBank/DDBJ databases">
        <authorList>
            <person name="Corre E."/>
            <person name="Pelletier E."/>
            <person name="Niang G."/>
            <person name="Scheremetjew M."/>
            <person name="Finn R."/>
            <person name="Kale V."/>
            <person name="Holt S."/>
            <person name="Cochrane G."/>
            <person name="Meng A."/>
            <person name="Brown T."/>
            <person name="Cohen L."/>
        </authorList>
    </citation>
    <scope>NUCLEOTIDE SEQUENCE</scope>
    <source>
        <strain evidence="3">CCMP3105</strain>
    </source>
</reference>
<proteinExistence type="predicted"/>
<feature type="region of interest" description="Disordered" evidence="1">
    <location>
        <begin position="232"/>
        <end position="253"/>
    </location>
</feature>
<gene>
    <name evidence="3" type="ORF">AMON00008_LOCUS26561</name>
</gene>
<feature type="chain" id="PRO_5030908663" description="Fibronectin type-III domain-containing protein" evidence="2">
    <location>
        <begin position="20"/>
        <end position="536"/>
    </location>
</feature>
<accession>A0A7S4QW38</accession>
<keyword evidence="2" id="KW-0732">Signal</keyword>
<feature type="compositionally biased region" description="Low complexity" evidence="1">
    <location>
        <begin position="236"/>
        <end position="245"/>
    </location>
</feature>
<name>A0A7S4QW38_9DINO</name>
<feature type="signal peptide" evidence="2">
    <location>
        <begin position="1"/>
        <end position="19"/>
    </location>
</feature>
<protein>
    <recommendedName>
        <fullName evidence="4">Fibronectin type-III domain-containing protein</fullName>
    </recommendedName>
</protein>